<evidence type="ECO:0000313" key="7">
    <source>
        <dbReference type="EMBL" id="MFD1798636.1"/>
    </source>
</evidence>
<evidence type="ECO:0000313" key="8">
    <source>
        <dbReference type="Proteomes" id="UP001597285"/>
    </source>
</evidence>
<dbReference type="NCBIfam" id="TIGR03061">
    <property type="entry name" value="pip_yhgE_Nterm"/>
    <property type="match status" value="1"/>
</dbReference>
<feature type="transmembrane region" description="Helical" evidence="5">
    <location>
        <begin position="849"/>
        <end position="870"/>
    </location>
</feature>
<keyword evidence="3 5" id="KW-1133">Transmembrane helix</keyword>
<dbReference type="EMBL" id="JBHUFF010000008">
    <property type="protein sequence ID" value="MFD1798636.1"/>
    <property type="molecule type" value="Genomic_DNA"/>
</dbReference>
<dbReference type="InterPro" id="IPR017501">
    <property type="entry name" value="Phage_infect_YhgE_C"/>
</dbReference>
<evidence type="ECO:0000256" key="1">
    <source>
        <dbReference type="ARBA" id="ARBA00004141"/>
    </source>
</evidence>
<dbReference type="SUPFAM" id="SSF58104">
    <property type="entry name" value="Methyl-accepting chemotaxis protein (MCP) signaling domain"/>
    <property type="match status" value="1"/>
</dbReference>
<evidence type="ECO:0000256" key="5">
    <source>
        <dbReference type="SAM" id="Phobius"/>
    </source>
</evidence>
<name>A0ABW4NK35_9LACT</name>
<feature type="transmembrane region" description="Helical" evidence="5">
    <location>
        <begin position="778"/>
        <end position="800"/>
    </location>
</feature>
<evidence type="ECO:0000256" key="4">
    <source>
        <dbReference type="ARBA" id="ARBA00023136"/>
    </source>
</evidence>
<dbReference type="InterPro" id="IPR013525">
    <property type="entry name" value="ABC2_TM"/>
</dbReference>
<gene>
    <name evidence="7" type="ORF">ACFSBK_02025</name>
</gene>
<proteinExistence type="predicted"/>
<feature type="domain" description="ABC-2 type transporter transmembrane" evidence="6">
    <location>
        <begin position="26"/>
        <end position="166"/>
    </location>
</feature>
<feature type="transmembrane region" description="Helical" evidence="5">
    <location>
        <begin position="877"/>
        <end position="896"/>
    </location>
</feature>
<keyword evidence="8" id="KW-1185">Reference proteome</keyword>
<keyword evidence="4 5" id="KW-0472">Membrane</keyword>
<comment type="subcellular location">
    <subcellularLocation>
        <location evidence="1">Membrane</location>
        <topology evidence="1">Multi-pass membrane protein</topology>
    </subcellularLocation>
</comment>
<evidence type="ECO:0000256" key="2">
    <source>
        <dbReference type="ARBA" id="ARBA00022692"/>
    </source>
</evidence>
<sequence>MVLIEMIKSEWKKITSNKMLLISCLVILFIPILYAGFFLKSNWDPYGNTDKLSVAVVNLDEAVDYEGKELDVGHEMVDNLKNNDALDWHFVSESEAQKGLADRDYYMVMTLPKDFSKNAATLMDTKPEKMNITYETNGSLNFIGEVISKSAVKEIQTEVSANVTKAYTEAVFDQIGTIGEGFSEAADGSSELDEGADKLSTGNGEITENLKKLASSTLTFSEGAETLEVGLEQYTDGVAQLSTGAAQLNEGTGQLASNVGPLKDGVTQLNNGASDLAGGLTAYTAGVSQLDAGASQLTANNAKLQNGVASLSGGVGQVKAGSDQLLAGLNQLSTQIGSSMSDENQDNLDALTAGLPQINAGIQELNAALNGEESSIDTESITGSLTNVGANLEGMKADLTTAGTNLTGMKDNLTTAGANLAGIGTDTAALGEKAQTDAASTLSTIQSTAAFQSLDETQQAELLGALQEELQAQGTATAASLESIGEKTAAAAEHVSAVGKQAATTGESVAAVGEKATNAGAAATELANQMTSLKKLTEELPTLMASVNELAESSNVALPGAAQAITELRGGLTAVQTALNQTGEGSNKGVIQGMSELNQGLATLQSGLQGDNGLVSGITEYTNGVSTLQNGADQLIANSGALNSGATELSGGINQIAGKLPTLIDGVNQLNAGSAQLAQGTNQLTQNSGALLSGAGQLANGADQINDGSTQLADGSETLGEGLDTLKDGTHTLATSLLDGAETVNDINPTDANFTMFSDPTKLTHKEYSHVPNYGAALAPYIMSMALYVGAVVFNTIYPVRKKAVAGKSGLAWWASKMSVALPVAVLMALIEGGILLLLGLQVQAVGQFFVMAVLAGLAFMSIVLFLTITLDNVGRFIAMLLLIVQLGGSGGTFPMPLTNSFFNAIHPFLPMSYSIYGFRQAITGGMGQNLYMQSILILLSVFVVFSGLLLLFMTVSQKKNVETTENEETLTA</sequence>
<dbReference type="InterPro" id="IPR017500">
    <property type="entry name" value="Phage_infect_YhgE_N"/>
</dbReference>
<dbReference type="PANTHER" id="PTHR43077:SF5">
    <property type="entry name" value="PHAGE INFECTION PROTEIN"/>
    <property type="match status" value="1"/>
</dbReference>
<evidence type="ECO:0000259" key="6">
    <source>
        <dbReference type="Pfam" id="PF12698"/>
    </source>
</evidence>
<feature type="domain" description="ABC-2 type transporter transmembrane" evidence="6">
    <location>
        <begin position="736"/>
        <end position="951"/>
    </location>
</feature>
<organism evidence="7 8">
    <name type="scientific">Carnobacterium antarcticum</name>
    <dbReference type="NCBI Taxonomy" id="2126436"/>
    <lineage>
        <taxon>Bacteria</taxon>
        <taxon>Bacillati</taxon>
        <taxon>Bacillota</taxon>
        <taxon>Bacilli</taxon>
        <taxon>Lactobacillales</taxon>
        <taxon>Carnobacteriaceae</taxon>
        <taxon>Carnobacterium</taxon>
    </lineage>
</organism>
<dbReference type="Proteomes" id="UP001597285">
    <property type="component" value="Unassembled WGS sequence"/>
</dbReference>
<dbReference type="NCBIfam" id="TIGR03062">
    <property type="entry name" value="pip_yhgE_Cterm"/>
    <property type="match status" value="1"/>
</dbReference>
<feature type="transmembrane region" description="Helical" evidence="5">
    <location>
        <begin position="931"/>
        <end position="954"/>
    </location>
</feature>
<feature type="transmembrane region" description="Helical" evidence="5">
    <location>
        <begin position="20"/>
        <end position="39"/>
    </location>
</feature>
<dbReference type="Gene3D" id="1.10.287.950">
    <property type="entry name" value="Methyl-accepting chemotaxis protein"/>
    <property type="match status" value="1"/>
</dbReference>
<dbReference type="RefSeq" id="WP_058919053.1">
    <property type="nucleotide sequence ID" value="NZ_JBHSQC010000015.1"/>
</dbReference>
<evidence type="ECO:0000256" key="3">
    <source>
        <dbReference type="ARBA" id="ARBA00022989"/>
    </source>
</evidence>
<comment type="caution">
    <text evidence="7">The sequence shown here is derived from an EMBL/GenBank/DDBJ whole genome shotgun (WGS) entry which is preliminary data.</text>
</comment>
<keyword evidence="2 5" id="KW-0812">Transmembrane</keyword>
<dbReference type="NCBIfam" id="TIGR03057">
    <property type="entry name" value="xxxLxxG_by_4"/>
    <property type="match status" value="8"/>
</dbReference>
<dbReference type="PANTHER" id="PTHR43077">
    <property type="entry name" value="TRANSPORT PERMEASE YVFS-RELATED"/>
    <property type="match status" value="1"/>
</dbReference>
<dbReference type="Pfam" id="PF12698">
    <property type="entry name" value="ABC2_membrane_3"/>
    <property type="match status" value="2"/>
</dbReference>
<dbReference type="Gene3D" id="3.40.1710.10">
    <property type="entry name" value="abc type-2 transporter like domain"/>
    <property type="match status" value="1"/>
</dbReference>
<dbReference type="InterPro" id="IPR023908">
    <property type="entry name" value="xxxLxxG_rpt"/>
</dbReference>
<reference evidence="8" key="1">
    <citation type="journal article" date="2019" name="Int. J. Syst. Evol. Microbiol.">
        <title>The Global Catalogue of Microorganisms (GCM) 10K type strain sequencing project: providing services to taxonomists for standard genome sequencing and annotation.</title>
        <authorList>
            <consortium name="The Broad Institute Genomics Platform"/>
            <consortium name="The Broad Institute Genome Sequencing Center for Infectious Disease"/>
            <person name="Wu L."/>
            <person name="Ma J."/>
        </authorList>
    </citation>
    <scope>NUCLEOTIDE SEQUENCE [LARGE SCALE GENOMIC DNA]</scope>
    <source>
        <strain evidence="8">KCTC 42143</strain>
    </source>
</reference>
<dbReference type="InterPro" id="IPR051328">
    <property type="entry name" value="T7SS_ABC-Transporter"/>
</dbReference>
<protein>
    <submittedName>
        <fullName evidence="7">YhgE/Pip family protein</fullName>
    </submittedName>
</protein>
<feature type="transmembrane region" description="Helical" evidence="5">
    <location>
        <begin position="820"/>
        <end position="843"/>
    </location>
</feature>
<accession>A0ABW4NK35</accession>